<dbReference type="PANTHER" id="PTHR44395">
    <property type="match status" value="1"/>
</dbReference>
<dbReference type="InterPro" id="IPR019734">
    <property type="entry name" value="TPR_rpt"/>
</dbReference>
<proteinExistence type="predicted"/>
<reference evidence="3" key="1">
    <citation type="journal article" date="2019" name="Int. J. Syst. Evol. Microbiol.">
        <title>The Global Catalogue of Microorganisms (GCM) 10K type strain sequencing project: providing services to taxonomists for standard genome sequencing and annotation.</title>
        <authorList>
            <consortium name="The Broad Institute Genomics Platform"/>
            <consortium name="The Broad Institute Genome Sequencing Center for Infectious Disease"/>
            <person name="Wu L."/>
            <person name="Ma J."/>
        </authorList>
    </citation>
    <scope>NUCLEOTIDE SEQUENCE [LARGE SCALE GENOMIC DNA]</scope>
    <source>
        <strain evidence="3">JCM 13250</strain>
    </source>
</reference>
<dbReference type="PANTHER" id="PTHR44395:SF1">
    <property type="entry name" value="PROTEIN O-MANNOSYL-TRANSFERASE TMTC3"/>
    <property type="match status" value="1"/>
</dbReference>
<evidence type="ECO:0000313" key="3">
    <source>
        <dbReference type="Proteomes" id="UP001500218"/>
    </source>
</evidence>
<accession>A0ABP4XUU8</accession>
<dbReference type="InterPro" id="IPR011990">
    <property type="entry name" value="TPR-like_helical_dom_sf"/>
</dbReference>
<dbReference type="PROSITE" id="PS50005">
    <property type="entry name" value="TPR"/>
    <property type="match status" value="2"/>
</dbReference>
<sequence>MLLQRGIEQGDKHDWESAEKTFRSVLEIDPKNTHGWYNLGVVQQQNRKSREAAASYDKALATDPGFTPAMYNKAIILEGTDRAGAMRLYQQIVLLNPKASTTYLRMGLLQLRTGETSGAQVSFSKAVAIDPKLRDSVPKPYRPAGE</sequence>
<dbReference type="Gene3D" id="1.25.40.10">
    <property type="entry name" value="Tetratricopeptide repeat domain"/>
    <property type="match status" value="2"/>
</dbReference>
<dbReference type="Proteomes" id="UP001500218">
    <property type="component" value="Unassembled WGS sequence"/>
</dbReference>
<dbReference type="SUPFAM" id="SSF48452">
    <property type="entry name" value="TPR-like"/>
    <property type="match status" value="1"/>
</dbReference>
<gene>
    <name evidence="2" type="ORF">GCM10009682_13360</name>
</gene>
<evidence type="ECO:0008006" key="4">
    <source>
        <dbReference type="Google" id="ProtNLM"/>
    </source>
</evidence>
<dbReference type="SMART" id="SM00028">
    <property type="entry name" value="TPR"/>
    <property type="match status" value="3"/>
</dbReference>
<dbReference type="Pfam" id="PF13432">
    <property type="entry name" value="TPR_16"/>
    <property type="match status" value="1"/>
</dbReference>
<comment type="caution">
    <text evidence="2">The sequence shown here is derived from an EMBL/GenBank/DDBJ whole genome shotgun (WGS) entry which is preliminary data.</text>
</comment>
<protein>
    <recommendedName>
        <fullName evidence="4">Tetratricopeptide repeat protein</fullName>
    </recommendedName>
</protein>
<organism evidence="2 3">
    <name type="scientific">Luedemannella flava</name>
    <dbReference type="NCBI Taxonomy" id="349316"/>
    <lineage>
        <taxon>Bacteria</taxon>
        <taxon>Bacillati</taxon>
        <taxon>Actinomycetota</taxon>
        <taxon>Actinomycetes</taxon>
        <taxon>Micromonosporales</taxon>
        <taxon>Micromonosporaceae</taxon>
        <taxon>Luedemannella</taxon>
    </lineage>
</organism>
<feature type="repeat" description="TPR" evidence="1">
    <location>
        <begin position="100"/>
        <end position="133"/>
    </location>
</feature>
<evidence type="ECO:0000313" key="2">
    <source>
        <dbReference type="EMBL" id="GAA1792776.1"/>
    </source>
</evidence>
<dbReference type="EMBL" id="BAAALT010000033">
    <property type="protein sequence ID" value="GAA1792776.1"/>
    <property type="molecule type" value="Genomic_DNA"/>
</dbReference>
<evidence type="ECO:0000256" key="1">
    <source>
        <dbReference type="PROSITE-ProRule" id="PRU00339"/>
    </source>
</evidence>
<name>A0ABP4XUU8_9ACTN</name>
<feature type="repeat" description="TPR" evidence="1">
    <location>
        <begin position="33"/>
        <end position="66"/>
    </location>
</feature>
<dbReference type="Pfam" id="PF13181">
    <property type="entry name" value="TPR_8"/>
    <property type="match status" value="1"/>
</dbReference>
<dbReference type="RefSeq" id="WP_344127374.1">
    <property type="nucleotide sequence ID" value="NZ_BAAALT010000033.1"/>
</dbReference>
<keyword evidence="3" id="KW-1185">Reference proteome</keyword>
<keyword evidence="1" id="KW-0802">TPR repeat</keyword>